<dbReference type="InterPro" id="IPR000792">
    <property type="entry name" value="Tscrpt_reg_LuxR_C"/>
</dbReference>
<evidence type="ECO:0000256" key="2">
    <source>
        <dbReference type="ARBA" id="ARBA00023125"/>
    </source>
</evidence>
<dbReference type="InterPro" id="IPR036388">
    <property type="entry name" value="WH-like_DNA-bd_sf"/>
</dbReference>
<comment type="caution">
    <text evidence="5">The sequence shown here is derived from an EMBL/GenBank/DDBJ whole genome shotgun (WGS) entry which is preliminary data.</text>
</comment>
<organism evidence="5 6">
    <name type="scientific">Paenibacillus harenae</name>
    <dbReference type="NCBI Taxonomy" id="306543"/>
    <lineage>
        <taxon>Bacteria</taxon>
        <taxon>Bacillati</taxon>
        <taxon>Bacillota</taxon>
        <taxon>Bacilli</taxon>
        <taxon>Bacillales</taxon>
        <taxon>Paenibacillaceae</taxon>
        <taxon>Paenibacillus</taxon>
    </lineage>
</organism>
<keyword evidence="1" id="KW-0805">Transcription regulation</keyword>
<evidence type="ECO:0000256" key="1">
    <source>
        <dbReference type="ARBA" id="ARBA00023015"/>
    </source>
</evidence>
<protein>
    <submittedName>
        <fullName evidence="5">LuxR family maltose regulon positive regulatory protein</fullName>
    </submittedName>
</protein>
<dbReference type="Pfam" id="PF25873">
    <property type="entry name" value="WHD_MalT"/>
    <property type="match status" value="1"/>
</dbReference>
<dbReference type="Gene3D" id="1.10.10.10">
    <property type="entry name" value="Winged helix-like DNA-binding domain superfamily/Winged helix DNA-binding domain"/>
    <property type="match status" value="1"/>
</dbReference>
<feature type="domain" description="HTH luxR-type" evidence="4">
    <location>
        <begin position="829"/>
        <end position="894"/>
    </location>
</feature>
<evidence type="ECO:0000256" key="3">
    <source>
        <dbReference type="ARBA" id="ARBA00023163"/>
    </source>
</evidence>
<reference evidence="5 6" key="1">
    <citation type="submission" date="2023-07" db="EMBL/GenBank/DDBJ databases">
        <title>Sorghum-associated microbial communities from plants grown in Nebraska, USA.</title>
        <authorList>
            <person name="Schachtman D."/>
        </authorList>
    </citation>
    <scope>NUCLEOTIDE SEQUENCE [LARGE SCALE GENOMIC DNA]</scope>
    <source>
        <strain evidence="5 6">CC482</strain>
    </source>
</reference>
<dbReference type="PRINTS" id="PR00038">
    <property type="entry name" value="HTHLUXR"/>
</dbReference>
<evidence type="ECO:0000313" key="6">
    <source>
        <dbReference type="Proteomes" id="UP001229346"/>
    </source>
</evidence>
<dbReference type="CDD" id="cd06170">
    <property type="entry name" value="LuxR_C_like"/>
    <property type="match status" value="1"/>
</dbReference>
<dbReference type="InterPro" id="IPR011990">
    <property type="entry name" value="TPR-like_helical_dom_sf"/>
</dbReference>
<dbReference type="InterPro" id="IPR016032">
    <property type="entry name" value="Sig_transdc_resp-reg_C-effctor"/>
</dbReference>
<gene>
    <name evidence="5" type="ORF">J2T15_003669</name>
</gene>
<dbReference type="SUPFAM" id="SSF52540">
    <property type="entry name" value="P-loop containing nucleoside triphosphate hydrolases"/>
    <property type="match status" value="1"/>
</dbReference>
<dbReference type="InterPro" id="IPR027417">
    <property type="entry name" value="P-loop_NTPase"/>
</dbReference>
<keyword evidence="2" id="KW-0238">DNA-binding</keyword>
<dbReference type="Pfam" id="PF00196">
    <property type="entry name" value="GerE"/>
    <property type="match status" value="1"/>
</dbReference>
<dbReference type="Pfam" id="PF17874">
    <property type="entry name" value="TPR_MalT"/>
    <property type="match status" value="1"/>
</dbReference>
<dbReference type="PROSITE" id="PS00622">
    <property type="entry name" value="HTH_LUXR_1"/>
    <property type="match status" value="1"/>
</dbReference>
<dbReference type="RefSeq" id="WP_307205536.1">
    <property type="nucleotide sequence ID" value="NZ_JAUSSU010000007.1"/>
</dbReference>
<dbReference type="PROSITE" id="PS50043">
    <property type="entry name" value="HTH_LUXR_2"/>
    <property type="match status" value="1"/>
</dbReference>
<keyword evidence="6" id="KW-1185">Reference proteome</keyword>
<dbReference type="SMART" id="SM00028">
    <property type="entry name" value="TPR"/>
    <property type="match status" value="3"/>
</dbReference>
<dbReference type="InterPro" id="IPR019734">
    <property type="entry name" value="TPR_rpt"/>
</dbReference>
<keyword evidence="3" id="KW-0804">Transcription</keyword>
<dbReference type="SUPFAM" id="SSF46894">
    <property type="entry name" value="C-terminal effector domain of the bipartite response regulators"/>
    <property type="match status" value="1"/>
</dbReference>
<name>A0ABT9U3J4_PAEHA</name>
<dbReference type="EMBL" id="JAUSSU010000007">
    <property type="protein sequence ID" value="MDQ0114214.1"/>
    <property type="molecule type" value="Genomic_DNA"/>
</dbReference>
<dbReference type="InterPro" id="IPR041617">
    <property type="entry name" value="TPR_MalT"/>
</dbReference>
<accession>A0ABT9U3J4</accession>
<dbReference type="SUPFAM" id="SSF48452">
    <property type="entry name" value="TPR-like"/>
    <property type="match status" value="2"/>
</dbReference>
<dbReference type="InterPro" id="IPR059106">
    <property type="entry name" value="WHD_MalT"/>
</dbReference>
<proteinExistence type="predicted"/>
<evidence type="ECO:0000313" key="5">
    <source>
        <dbReference type="EMBL" id="MDQ0114214.1"/>
    </source>
</evidence>
<dbReference type="Proteomes" id="UP001229346">
    <property type="component" value="Unassembled WGS sequence"/>
</dbReference>
<dbReference type="PANTHER" id="PTHR44688:SF16">
    <property type="entry name" value="DNA-BINDING TRANSCRIPTIONAL ACTIVATOR DEVR_DOSR"/>
    <property type="match status" value="1"/>
</dbReference>
<evidence type="ECO:0000259" key="4">
    <source>
        <dbReference type="PROSITE" id="PS50043"/>
    </source>
</evidence>
<dbReference type="Gene3D" id="1.25.40.10">
    <property type="entry name" value="Tetratricopeptide repeat domain"/>
    <property type="match status" value="1"/>
</dbReference>
<dbReference type="SMART" id="SM00421">
    <property type="entry name" value="HTH_LUXR"/>
    <property type="match status" value="1"/>
</dbReference>
<dbReference type="PANTHER" id="PTHR44688">
    <property type="entry name" value="DNA-BINDING TRANSCRIPTIONAL ACTIVATOR DEVR_DOSR"/>
    <property type="match status" value="1"/>
</dbReference>
<dbReference type="Gene3D" id="3.40.50.300">
    <property type="entry name" value="P-loop containing nucleotide triphosphate hydrolases"/>
    <property type="match status" value="1"/>
</dbReference>
<sequence length="897" mass="99671">MTERLSEGLHRKLSLVSASAGYGKTTLVSEWLSVCDRPAVWLSLDKEDNSLPRFLSYLAVALDSIKAGLAEHVLNLLQSPQPPPIQTIVAVMINDMANFSKPIILVLDDYHVIHTGTIHEAIAFLLDHLPPTVHLVIITREKPDLPLARLRVRNQVTELGVTDLQFNHSETVTFINHVMNLEQSEESISALEHRTEGWISGLHISALSIQQHPKSIQSIMMFEGNHRLLQDYLTEEVLQRQSESVQKFLLYTSVLDRFCGSLCDAVLLDGVSVPGDEVLRSLERANLFIIPLDHEGRWYRYHHLFTGLLRRRLQHFISSAESVSELHNRASHWYLDHGFESEAFRHAVAAGNNELAARLVEGEGMPLHLRGELAPVLNWLASLSSKELDERPSLWVMYGSALLMAGKPTEIETKLKAAEAAMHAQGLETSSKPNDIVGLIATTRAALAAIAITGQHSTAELKLQAAEDAMQLTDGDDKTNDLVGHITPPYAALAADTHLIDRVITQSRHAIEYLSPDVLPVRLTATWLMGMANQLRGDREEAASAYTEALTISRKMKNNIIGIMAIAGQGSLLEADNRLFEAEDRYRNAITLSGDLPVPVVSEAYIGLARIYYEWNDLANALQHAQKGIRLAQLANNHDALVTCQVFLARLKVVEHDWVEADAILDDAAMYVRKMGLLNRLPEIAAVQVLGMIGRGDTVGAVMLAQRHKLYLGLSRAHLANKDTALALTVLEPFLSFVDDRGWRDEQLRTKIMHAMALHAHGENEKAVQSLAEALVMAEQGGFIRIIIDEGLAIVPLLSEVSARGEMLGYIDKLLAAWEAEKKRRGLKPVTKGESLTPRELEILQLIAQGYSNREIGEHLFLALDTVKGHNRRIFEKLHVARRTEAIAIARKLGWIP</sequence>